<comment type="caution">
    <text evidence="1">The sequence shown here is derived from an EMBL/GenBank/DDBJ whole genome shotgun (WGS) entry which is preliminary data.</text>
</comment>
<protein>
    <recommendedName>
        <fullName evidence="3">Type III secretion chaperone SycN</fullName>
    </recommendedName>
</protein>
<reference evidence="1 2" key="1">
    <citation type="journal article" date="2012" name="Int. J. Syst. Evol. Microbiol.">
        <title>Vibrio caribbeanicus sp. nov., isolated from the marine sponge Scleritoderma cyanea.</title>
        <authorList>
            <person name="Hoffmann M."/>
            <person name="Monday S.R."/>
            <person name="Allard M.W."/>
            <person name="Strain E.A."/>
            <person name="Whittaker P."/>
            <person name="Naum M."/>
            <person name="McCarthy P.J."/>
            <person name="Lopez J.V."/>
            <person name="Fischer M."/>
            <person name="Brown E.W."/>
        </authorList>
    </citation>
    <scope>NUCLEOTIDE SEQUENCE [LARGE SCALE GENOMIC DNA]</scope>
    <source>
        <strain evidence="1 2">ATCC BAA-2122</strain>
    </source>
</reference>
<dbReference type="SUPFAM" id="SSF69635">
    <property type="entry name" value="Type III secretory system chaperone-like"/>
    <property type="match status" value="1"/>
</dbReference>
<evidence type="ECO:0000313" key="2">
    <source>
        <dbReference type="Proteomes" id="UP000002943"/>
    </source>
</evidence>
<dbReference type="STRING" id="796620.VIBC2010_01343"/>
<evidence type="ECO:0000313" key="1">
    <source>
        <dbReference type="EMBL" id="EFP95878.1"/>
    </source>
</evidence>
<dbReference type="Proteomes" id="UP000002943">
    <property type="component" value="Unassembled WGS sequence"/>
</dbReference>
<keyword evidence="2" id="KW-1185">Reference proteome</keyword>
<organism evidence="1 2">
    <name type="scientific">Vibrio caribbeanicus ATCC BAA-2122</name>
    <dbReference type="NCBI Taxonomy" id="796620"/>
    <lineage>
        <taxon>Bacteria</taxon>
        <taxon>Pseudomonadati</taxon>
        <taxon>Pseudomonadota</taxon>
        <taxon>Gammaproteobacteria</taxon>
        <taxon>Vibrionales</taxon>
        <taxon>Vibrionaceae</taxon>
        <taxon>Vibrio</taxon>
    </lineage>
</organism>
<gene>
    <name evidence="1" type="ORF">VIBC2010_01343</name>
</gene>
<dbReference type="EMBL" id="AEIU01000083">
    <property type="protein sequence ID" value="EFP95878.1"/>
    <property type="molecule type" value="Genomic_DNA"/>
</dbReference>
<dbReference type="RefSeq" id="WP_009602031.1">
    <property type="nucleotide sequence ID" value="NZ_AEIU01000083.1"/>
</dbReference>
<dbReference type="Pfam" id="PF21665">
    <property type="entry name" value="Type_III_SycN"/>
    <property type="match status" value="1"/>
</dbReference>
<dbReference type="OrthoDB" id="6969782at2"/>
<dbReference type="Gene3D" id="3.30.1460.10">
    <property type="match status" value="1"/>
</dbReference>
<accession>E3BLV0</accession>
<dbReference type="AlphaFoldDB" id="E3BLV0"/>
<evidence type="ECO:0008006" key="3">
    <source>
        <dbReference type="Google" id="ProtNLM"/>
    </source>
</evidence>
<name>E3BLV0_9VIBR</name>
<dbReference type="InterPro" id="IPR012673">
    <property type="entry name" value="T3SS_SynN"/>
</dbReference>
<proteinExistence type="predicted"/>
<dbReference type="eggNOG" id="ENOG5033E8X">
    <property type="taxonomic scope" value="Bacteria"/>
</dbReference>
<dbReference type="GO" id="GO:0009306">
    <property type="term" value="P:protein secretion"/>
    <property type="evidence" value="ECO:0007669"/>
    <property type="project" value="InterPro"/>
</dbReference>
<sequence length="124" mass="13909">MTWIDTSVDDFCRGMGLDAVDFSSAGRVQLGFEQSGTLHIEKYQDRLFLMLARPLDWRQSSEPLKRALSFCHAGQGWPFLIKAGLLDDQTLVLCAQIVGEDVTLPTIEQAFNLLVRLHDEVANV</sequence>
<dbReference type="CDD" id="cd17031">
    <property type="entry name" value="T3SC_IA_SycN-like"/>
    <property type="match status" value="1"/>
</dbReference>
<dbReference type="NCBIfam" id="TIGR02503">
    <property type="entry name" value="type_III_SycN"/>
    <property type="match status" value="1"/>
</dbReference>